<dbReference type="InterPro" id="IPR017871">
    <property type="entry name" value="ABC_transporter-like_CS"/>
</dbReference>
<keyword evidence="3" id="KW-0547">Nucleotide-binding</keyword>
<dbReference type="PROSITE" id="PS00211">
    <property type="entry name" value="ABC_TRANSPORTER_1"/>
    <property type="match status" value="1"/>
</dbReference>
<dbReference type="SUPFAM" id="SSF52540">
    <property type="entry name" value="P-loop containing nucleoside triphosphate hydrolases"/>
    <property type="match status" value="1"/>
</dbReference>
<organism evidence="6 7">
    <name type="scientific">Shewanella cyperi</name>
    <dbReference type="NCBI Taxonomy" id="2814292"/>
    <lineage>
        <taxon>Bacteria</taxon>
        <taxon>Pseudomonadati</taxon>
        <taxon>Pseudomonadota</taxon>
        <taxon>Gammaproteobacteria</taxon>
        <taxon>Alteromonadales</taxon>
        <taxon>Shewanellaceae</taxon>
        <taxon>Shewanella</taxon>
    </lineage>
</organism>
<evidence type="ECO:0000256" key="1">
    <source>
        <dbReference type="ARBA" id="ARBA00005417"/>
    </source>
</evidence>
<evidence type="ECO:0000256" key="3">
    <source>
        <dbReference type="ARBA" id="ARBA00022741"/>
    </source>
</evidence>
<dbReference type="InterPro" id="IPR003593">
    <property type="entry name" value="AAA+_ATPase"/>
</dbReference>
<dbReference type="Proteomes" id="UP000663281">
    <property type="component" value="Chromosome"/>
</dbReference>
<evidence type="ECO:0000313" key="6">
    <source>
        <dbReference type="EMBL" id="QSX30235.1"/>
    </source>
</evidence>
<proteinExistence type="inferred from homology"/>
<name>A0A974XKS5_9GAMM</name>
<sequence>MLLDIQELTQSYKGGKLAIDQLSLTAGAGILGLLGPNGAGKTSLMRILATISQPSSGKALWRGQDIAMNPSQLRGELGYLPQYFGVYDQLSGREFLHYLAGMKGLKHADADKQISELLARLNLLPVADTSLSQYSGGMRQRIGIAQALLNDPALLIVDEPTVGLDPQERAGFRQLLSEGREERLVILSTHIVSDVESIADTIAIMAAGKLIQLGSPQALQAKVADKCWQCTVSPAELTELQRDFVVSHSTRQGDRLLVNLVADLCPHPGAQRRAPSLEDAYLYFVANKPGQAPLTKVA</sequence>
<keyword evidence="2" id="KW-0813">Transport</keyword>
<dbReference type="RefSeq" id="WP_207325165.1">
    <property type="nucleotide sequence ID" value="NZ_CP071504.1"/>
</dbReference>
<evidence type="ECO:0000256" key="2">
    <source>
        <dbReference type="ARBA" id="ARBA00022448"/>
    </source>
</evidence>
<dbReference type="GO" id="GO:0016887">
    <property type="term" value="F:ATP hydrolysis activity"/>
    <property type="evidence" value="ECO:0007669"/>
    <property type="project" value="InterPro"/>
</dbReference>
<evidence type="ECO:0000313" key="7">
    <source>
        <dbReference type="Proteomes" id="UP000663281"/>
    </source>
</evidence>
<evidence type="ECO:0000259" key="5">
    <source>
        <dbReference type="PROSITE" id="PS50893"/>
    </source>
</evidence>
<dbReference type="AlphaFoldDB" id="A0A974XKS5"/>
<dbReference type="GO" id="GO:0005524">
    <property type="term" value="F:ATP binding"/>
    <property type="evidence" value="ECO:0007669"/>
    <property type="project" value="UniProtKB-KW"/>
</dbReference>
<dbReference type="CDD" id="cd03264">
    <property type="entry name" value="ABC_drug_resistance_like"/>
    <property type="match status" value="1"/>
</dbReference>
<dbReference type="Pfam" id="PF00005">
    <property type="entry name" value="ABC_tran"/>
    <property type="match status" value="1"/>
</dbReference>
<dbReference type="InterPro" id="IPR027417">
    <property type="entry name" value="P-loop_NTPase"/>
</dbReference>
<dbReference type="SMART" id="SM00382">
    <property type="entry name" value="AAA"/>
    <property type="match status" value="1"/>
</dbReference>
<keyword evidence="7" id="KW-1185">Reference proteome</keyword>
<dbReference type="PANTHER" id="PTHR43335">
    <property type="entry name" value="ABC TRANSPORTER, ATP-BINDING PROTEIN"/>
    <property type="match status" value="1"/>
</dbReference>
<accession>A0A974XKS5</accession>
<dbReference type="KEGG" id="scyp:JYB88_00720"/>
<reference evidence="6 7" key="1">
    <citation type="submission" date="2021-03" db="EMBL/GenBank/DDBJ databases">
        <title>Novel species identification of genus Shewanella.</title>
        <authorList>
            <person name="Liu G."/>
            <person name="Zhang Q."/>
        </authorList>
    </citation>
    <scope>NUCLEOTIDE SEQUENCE [LARGE SCALE GENOMIC DNA]</scope>
    <source>
        <strain evidence="6 7">FJAT-53726</strain>
    </source>
</reference>
<dbReference type="PANTHER" id="PTHR43335:SF2">
    <property type="entry name" value="ABC TRANSPORTER, ATP-BINDING PROTEIN"/>
    <property type="match status" value="1"/>
</dbReference>
<evidence type="ECO:0000256" key="4">
    <source>
        <dbReference type="ARBA" id="ARBA00022840"/>
    </source>
</evidence>
<feature type="domain" description="ABC transporter" evidence="5">
    <location>
        <begin position="3"/>
        <end position="232"/>
    </location>
</feature>
<protein>
    <submittedName>
        <fullName evidence="6">ABC transporter ATP-binding protein</fullName>
    </submittedName>
</protein>
<keyword evidence="4 6" id="KW-0067">ATP-binding</keyword>
<dbReference type="EMBL" id="CP071504">
    <property type="protein sequence ID" value="QSX30235.1"/>
    <property type="molecule type" value="Genomic_DNA"/>
</dbReference>
<gene>
    <name evidence="6" type="ORF">JYB88_00720</name>
</gene>
<comment type="similarity">
    <text evidence="1">Belongs to the ABC transporter superfamily.</text>
</comment>
<dbReference type="PROSITE" id="PS50893">
    <property type="entry name" value="ABC_TRANSPORTER_2"/>
    <property type="match status" value="1"/>
</dbReference>
<dbReference type="Gene3D" id="3.40.50.300">
    <property type="entry name" value="P-loop containing nucleotide triphosphate hydrolases"/>
    <property type="match status" value="1"/>
</dbReference>
<dbReference type="InterPro" id="IPR003439">
    <property type="entry name" value="ABC_transporter-like_ATP-bd"/>
</dbReference>